<evidence type="ECO:0000313" key="8">
    <source>
        <dbReference type="EMBL" id="SCU86372.1"/>
    </source>
</evidence>
<dbReference type="InterPro" id="IPR027521">
    <property type="entry name" value="Usb1"/>
</dbReference>
<feature type="region of interest" description="Disordered" evidence="7">
    <location>
        <begin position="1"/>
        <end position="20"/>
    </location>
</feature>
<evidence type="ECO:0000256" key="2">
    <source>
        <dbReference type="ARBA" id="ARBA00022801"/>
    </source>
</evidence>
<evidence type="ECO:0000313" key="9">
    <source>
        <dbReference type="Proteomes" id="UP000189911"/>
    </source>
</evidence>
<accession>A0A1G4J905</accession>
<dbReference type="GO" id="GO:0005634">
    <property type="term" value="C:nucleus"/>
    <property type="evidence" value="ECO:0007669"/>
    <property type="project" value="TreeGrafter"/>
</dbReference>
<gene>
    <name evidence="8" type="ORF">LANO_0C07778G</name>
</gene>
<evidence type="ECO:0000256" key="4">
    <source>
        <dbReference type="ARBA" id="ARBA00023242"/>
    </source>
</evidence>
<dbReference type="PANTHER" id="PTHR13522">
    <property type="entry name" value="U6 SNRNA PHOSPHODIESTERASE 1"/>
    <property type="match status" value="1"/>
</dbReference>
<dbReference type="AlphaFoldDB" id="A0A1G4J905"/>
<protein>
    <recommendedName>
        <fullName evidence="5">U6 snRNA phosphodiesterase 1</fullName>
    </recommendedName>
    <alternativeName>
        <fullName evidence="6">3'-5' RNA exonuclease USB1</fullName>
    </alternativeName>
</protein>
<keyword evidence="4" id="KW-0539">Nucleus</keyword>
<proteinExistence type="predicted"/>
<dbReference type="EMBL" id="LT598446">
    <property type="protein sequence ID" value="SCU86372.1"/>
    <property type="molecule type" value="Genomic_DNA"/>
</dbReference>
<dbReference type="PANTHER" id="PTHR13522:SF3">
    <property type="entry name" value="U6 SNRNA PHOSPHODIESTERASE 1"/>
    <property type="match status" value="1"/>
</dbReference>
<dbReference type="GO" id="GO:0016829">
    <property type="term" value="F:lyase activity"/>
    <property type="evidence" value="ECO:0007669"/>
    <property type="project" value="UniProtKB-KW"/>
</dbReference>
<organism evidence="8 9">
    <name type="scientific">Lachancea nothofagi CBS 11611</name>
    <dbReference type="NCBI Taxonomy" id="1266666"/>
    <lineage>
        <taxon>Eukaryota</taxon>
        <taxon>Fungi</taxon>
        <taxon>Dikarya</taxon>
        <taxon>Ascomycota</taxon>
        <taxon>Saccharomycotina</taxon>
        <taxon>Saccharomycetes</taxon>
        <taxon>Saccharomycetales</taxon>
        <taxon>Saccharomycetaceae</taxon>
        <taxon>Lachancea</taxon>
    </lineage>
</organism>
<keyword evidence="9" id="KW-1185">Reference proteome</keyword>
<keyword evidence="2" id="KW-0378">Hydrolase</keyword>
<keyword evidence="3" id="KW-0456">Lyase</keyword>
<evidence type="ECO:0000256" key="6">
    <source>
        <dbReference type="ARBA" id="ARBA00030030"/>
    </source>
</evidence>
<dbReference type="GO" id="GO:0000175">
    <property type="term" value="F:3'-5'-RNA exonuclease activity"/>
    <property type="evidence" value="ECO:0007669"/>
    <property type="project" value="TreeGrafter"/>
</dbReference>
<reference evidence="9" key="1">
    <citation type="submission" date="2016-03" db="EMBL/GenBank/DDBJ databases">
        <authorList>
            <person name="Devillers Hugo."/>
        </authorList>
    </citation>
    <scope>NUCLEOTIDE SEQUENCE [LARGE SCALE GENOMIC DNA]</scope>
</reference>
<dbReference type="Proteomes" id="UP000189911">
    <property type="component" value="Chromosome C"/>
</dbReference>
<evidence type="ECO:0000256" key="5">
    <source>
        <dbReference type="ARBA" id="ARBA00029543"/>
    </source>
</evidence>
<keyword evidence="1" id="KW-0540">Nuclease</keyword>
<evidence type="ECO:0000256" key="7">
    <source>
        <dbReference type="SAM" id="MobiDB-lite"/>
    </source>
</evidence>
<sequence>MDLLKDQYSSEEESDEQELVKTGSVAKLKAVPQEILDKYHIAPNIDKYSEPMNLAATRGKWASFAFIEMRPSMHQRLVLDQLIRDVGAKLRASDLNFEPLHMSELGSPLPLHVSLSANFSFPTAGELDTFAKMLQIEVLQKVPGTFSLEFQPRLQVYDNVDRNAFFLALDVAPAIKQAEIRQLRSAVEESIEFCRRDEDDIHDHSIDASPVRTAPYTWSHERAHLSIARAFNPSLAHNFPAASSGDAWRSYRRRIDDLNESLKTVPVGKETLDALKFQCRGIKLTKQRSNLWIPFSTGEDSLEP</sequence>
<dbReference type="Gene3D" id="3.90.1140.10">
    <property type="entry name" value="Cyclic phosphodiesterase"/>
    <property type="match status" value="1"/>
</dbReference>
<dbReference type="OrthoDB" id="49151at2759"/>
<evidence type="ECO:0000256" key="3">
    <source>
        <dbReference type="ARBA" id="ARBA00023239"/>
    </source>
</evidence>
<dbReference type="GO" id="GO:0034477">
    <property type="term" value="P:U6 snRNA 3'-end processing"/>
    <property type="evidence" value="ECO:0007669"/>
    <property type="project" value="InterPro"/>
</dbReference>
<name>A0A1G4J905_9SACH</name>
<dbReference type="Pfam" id="PF09749">
    <property type="entry name" value="HVSL"/>
    <property type="match status" value="1"/>
</dbReference>
<evidence type="ECO:0000256" key="1">
    <source>
        <dbReference type="ARBA" id="ARBA00022722"/>
    </source>
</evidence>